<dbReference type="GO" id="GO:0006508">
    <property type="term" value="P:proteolysis"/>
    <property type="evidence" value="ECO:0007669"/>
    <property type="project" value="UniProtKB-KW"/>
</dbReference>
<keyword evidence="8 11" id="KW-1133">Transmembrane helix</keyword>
<accession>A0ABS5LXN1</accession>
<name>A0ABS5LXN1_9BURK</name>
<dbReference type="SUPFAM" id="SSF50156">
    <property type="entry name" value="PDZ domain-like"/>
    <property type="match status" value="1"/>
</dbReference>
<comment type="similarity">
    <text evidence="3 11">Belongs to the peptidase M50B family.</text>
</comment>
<dbReference type="InterPro" id="IPR008915">
    <property type="entry name" value="Peptidase_M50"/>
</dbReference>
<keyword evidence="14" id="KW-1185">Reference proteome</keyword>
<evidence type="ECO:0000256" key="6">
    <source>
        <dbReference type="ARBA" id="ARBA00022801"/>
    </source>
</evidence>
<keyword evidence="7 11" id="KW-0862">Zinc</keyword>
<comment type="caution">
    <text evidence="13">The sequence shown here is derived from an EMBL/GenBank/DDBJ whole genome shotgun (WGS) entry which is preliminary data.</text>
</comment>
<dbReference type="EC" id="3.4.24.-" evidence="11"/>
<evidence type="ECO:0000256" key="5">
    <source>
        <dbReference type="ARBA" id="ARBA00022692"/>
    </source>
</evidence>
<evidence type="ECO:0000256" key="10">
    <source>
        <dbReference type="ARBA" id="ARBA00023136"/>
    </source>
</evidence>
<comment type="cofactor">
    <cofactor evidence="1 11">
        <name>Zn(2+)</name>
        <dbReference type="ChEBI" id="CHEBI:29105"/>
    </cofactor>
</comment>
<sequence length="456" mass="48687">MLLTVVAFIVALGVLIAVHEWGHYRVAVACGVKVLRYSVGFGKPLLRWVGKKSGTEYVIAALPLGGYVRMLDEREGTVRPEEKHLAFNNQPLRSRAAIVAAGPAANLVLAVALLTVVNWVGANEPAARLAAPAAGSLLQQAGIQSGDWVQRASVGGQEWQPVRALGDLRWLVTTAAIEGESLKLEVADQAHGAARIVPLDLASLQQKEPDAAFFDKVGLQGAWSRAVIDEIVAGGPADKAGLQKSDVLLSINAQAVQDGAQARALIRASGQSGQVQPQAWVVERAGQRLNLQVQPEIVPSKDGQAPAARVNAFIGSQPEMVLVRRGFLDGLSAGVHKTWELSSMTLRMMGRMLIGQASLKNISGPLTIADYAGKSASMGLVQYLSFLALISISLGVLNLLPLPVLDGGHLMYYLWEGLTGRSVSDVWAERLQRAGIAVILLMMSVAFFNDINRLWG</sequence>
<feature type="transmembrane region" description="Helical" evidence="11">
    <location>
        <begin position="96"/>
        <end position="120"/>
    </location>
</feature>
<dbReference type="EMBL" id="JAANES010000005">
    <property type="protein sequence ID" value="MBS3021265.1"/>
    <property type="molecule type" value="Genomic_DNA"/>
</dbReference>
<dbReference type="PANTHER" id="PTHR42837:SF2">
    <property type="entry name" value="MEMBRANE METALLOPROTEASE ARASP2, CHLOROPLASTIC-RELATED"/>
    <property type="match status" value="1"/>
</dbReference>
<dbReference type="NCBIfam" id="TIGR00054">
    <property type="entry name" value="RIP metalloprotease RseP"/>
    <property type="match status" value="1"/>
</dbReference>
<dbReference type="SMART" id="SM00228">
    <property type="entry name" value="PDZ"/>
    <property type="match status" value="1"/>
</dbReference>
<feature type="domain" description="PDZ" evidence="12">
    <location>
        <begin position="201"/>
        <end position="264"/>
    </location>
</feature>
<evidence type="ECO:0000256" key="11">
    <source>
        <dbReference type="RuleBase" id="RU362031"/>
    </source>
</evidence>
<dbReference type="InterPro" id="IPR001478">
    <property type="entry name" value="PDZ"/>
</dbReference>
<dbReference type="InterPro" id="IPR004387">
    <property type="entry name" value="Pept_M50_Zn"/>
</dbReference>
<evidence type="ECO:0000256" key="9">
    <source>
        <dbReference type="ARBA" id="ARBA00023049"/>
    </source>
</evidence>
<dbReference type="Gene3D" id="2.30.42.10">
    <property type="match status" value="2"/>
</dbReference>
<keyword evidence="10 11" id="KW-0472">Membrane</keyword>
<evidence type="ECO:0000259" key="12">
    <source>
        <dbReference type="PROSITE" id="PS50106"/>
    </source>
</evidence>
<feature type="transmembrane region" description="Helical" evidence="11">
    <location>
        <begin position="431"/>
        <end position="448"/>
    </location>
</feature>
<keyword evidence="9 11" id="KW-0482">Metalloprotease</keyword>
<dbReference type="Pfam" id="PF02163">
    <property type="entry name" value="Peptidase_M50"/>
    <property type="match status" value="1"/>
</dbReference>
<proteinExistence type="inferred from homology"/>
<dbReference type="PROSITE" id="PS50106">
    <property type="entry name" value="PDZ"/>
    <property type="match status" value="1"/>
</dbReference>
<organism evidence="13 14">
    <name type="scientific">Comamonas brasiliensis</name>
    <dbReference type="NCBI Taxonomy" id="1812482"/>
    <lineage>
        <taxon>Bacteria</taxon>
        <taxon>Pseudomonadati</taxon>
        <taxon>Pseudomonadota</taxon>
        <taxon>Betaproteobacteria</taxon>
        <taxon>Burkholderiales</taxon>
        <taxon>Comamonadaceae</taxon>
        <taxon>Comamonas</taxon>
    </lineage>
</organism>
<evidence type="ECO:0000256" key="2">
    <source>
        <dbReference type="ARBA" id="ARBA00004141"/>
    </source>
</evidence>
<keyword evidence="11" id="KW-0479">Metal-binding</keyword>
<gene>
    <name evidence="13" type="primary">rseP</name>
    <name evidence="13" type="ORF">DJFAAGMI_04035</name>
</gene>
<evidence type="ECO:0000256" key="8">
    <source>
        <dbReference type="ARBA" id="ARBA00022989"/>
    </source>
</evidence>
<keyword evidence="6 11" id="KW-0378">Hydrolase</keyword>
<dbReference type="Pfam" id="PF17820">
    <property type="entry name" value="PDZ_6"/>
    <property type="match status" value="1"/>
</dbReference>
<dbReference type="GO" id="GO:0008233">
    <property type="term" value="F:peptidase activity"/>
    <property type="evidence" value="ECO:0007669"/>
    <property type="project" value="UniProtKB-KW"/>
</dbReference>
<dbReference type="InterPro" id="IPR041489">
    <property type="entry name" value="PDZ_6"/>
</dbReference>
<feature type="transmembrane region" description="Helical" evidence="11">
    <location>
        <begin position="383"/>
        <end position="405"/>
    </location>
</feature>
<evidence type="ECO:0000313" key="14">
    <source>
        <dbReference type="Proteomes" id="UP001647436"/>
    </source>
</evidence>
<reference evidence="13 14" key="1">
    <citation type="submission" date="2020-03" db="EMBL/GenBank/DDBJ databases">
        <title>The role of nitrogen metabolism on polyethylene biodegradation.</title>
        <authorList>
            <person name="Peixoto J."/>
            <person name="Vizzotto C.S."/>
            <person name="Ramos A."/>
            <person name="Alves G."/>
            <person name="Steindorff A."/>
            <person name="Kruger R."/>
        </authorList>
    </citation>
    <scope>NUCLEOTIDE SEQUENCE [LARGE SCALE GENOMIC DNA]</scope>
    <source>
        <strain evidence="13 14">PE63</strain>
    </source>
</reference>
<dbReference type="CDD" id="cd06163">
    <property type="entry name" value="S2P-M50_PDZ_RseP-like"/>
    <property type="match status" value="1"/>
</dbReference>
<keyword evidence="5 11" id="KW-0812">Transmembrane</keyword>
<dbReference type="PANTHER" id="PTHR42837">
    <property type="entry name" value="REGULATOR OF SIGMA-E PROTEASE RSEP"/>
    <property type="match status" value="1"/>
</dbReference>
<evidence type="ECO:0000256" key="4">
    <source>
        <dbReference type="ARBA" id="ARBA00022670"/>
    </source>
</evidence>
<keyword evidence="4 13" id="KW-0645">Protease</keyword>
<dbReference type="RefSeq" id="WP_211458688.1">
    <property type="nucleotide sequence ID" value="NZ_JAANES010000005.1"/>
</dbReference>
<evidence type="ECO:0000256" key="1">
    <source>
        <dbReference type="ARBA" id="ARBA00001947"/>
    </source>
</evidence>
<dbReference type="InterPro" id="IPR036034">
    <property type="entry name" value="PDZ_sf"/>
</dbReference>
<dbReference type="Proteomes" id="UP001647436">
    <property type="component" value="Unassembled WGS sequence"/>
</dbReference>
<evidence type="ECO:0000313" key="13">
    <source>
        <dbReference type="EMBL" id="MBS3021265.1"/>
    </source>
</evidence>
<evidence type="ECO:0000256" key="3">
    <source>
        <dbReference type="ARBA" id="ARBA00007931"/>
    </source>
</evidence>
<evidence type="ECO:0000256" key="7">
    <source>
        <dbReference type="ARBA" id="ARBA00022833"/>
    </source>
</evidence>
<protein>
    <recommendedName>
        <fullName evidence="11">Zinc metalloprotease</fullName>
        <ecNumber evidence="11">3.4.24.-</ecNumber>
    </recommendedName>
</protein>
<comment type="subcellular location">
    <subcellularLocation>
        <location evidence="2">Membrane</location>
        <topology evidence="2">Multi-pass membrane protein</topology>
    </subcellularLocation>
</comment>